<organism evidence="2 3">
    <name type="scientific">Sediminicola luteus</name>
    <dbReference type="NCBI Taxonomy" id="319238"/>
    <lineage>
        <taxon>Bacteria</taxon>
        <taxon>Pseudomonadati</taxon>
        <taxon>Bacteroidota</taxon>
        <taxon>Flavobacteriia</taxon>
        <taxon>Flavobacteriales</taxon>
        <taxon>Flavobacteriaceae</taxon>
        <taxon>Sediminicola</taxon>
    </lineage>
</organism>
<comment type="caution">
    <text evidence="2">The sequence shown here is derived from an EMBL/GenBank/DDBJ whole genome shotgun (WGS) entry which is preliminary data.</text>
</comment>
<dbReference type="SUPFAM" id="SSF50800">
    <property type="entry name" value="PK beta-barrel domain-like"/>
    <property type="match status" value="1"/>
</dbReference>
<proteinExistence type="predicted"/>
<keyword evidence="3" id="KW-1185">Reference proteome</keyword>
<dbReference type="AlphaFoldDB" id="A0A2A4G6C6"/>
<protein>
    <submittedName>
        <fullName evidence="2">Sulfurase</fullName>
    </submittedName>
</protein>
<dbReference type="PANTHER" id="PTHR30212:SF2">
    <property type="entry name" value="PROTEIN YIIM"/>
    <property type="match status" value="1"/>
</dbReference>
<gene>
    <name evidence="2" type="ORF">B7P33_15170</name>
</gene>
<dbReference type="InterPro" id="IPR052353">
    <property type="entry name" value="Benzoxazolinone_Detox_Enz"/>
</dbReference>
<dbReference type="Pfam" id="PF03473">
    <property type="entry name" value="MOSC"/>
    <property type="match status" value="1"/>
</dbReference>
<sequence length="211" mass="24211">MQVIATNIGQTTQFIHAGKTVETGIFKKPVSGPIFLGHEMVRGDTVKDRQHHGGAYKACYIFDAAEYDYWKTQYPNQDYHWGVFGENLTVSGLDEAKERIGNTYKVGNALVRISIPREPCFKLGFAFGDQGILKKFISRERPGVYLQVLEEGEVCSGDVFKLTEKSENELTIQDFYKILYAKEKDQNLLRQFMAHLHIPVYKKERFSKFVL</sequence>
<dbReference type="GO" id="GO:0003824">
    <property type="term" value="F:catalytic activity"/>
    <property type="evidence" value="ECO:0007669"/>
    <property type="project" value="InterPro"/>
</dbReference>
<dbReference type="EMBL" id="NBWU01000005">
    <property type="protein sequence ID" value="PCE63538.1"/>
    <property type="molecule type" value="Genomic_DNA"/>
</dbReference>
<dbReference type="Proteomes" id="UP000219559">
    <property type="component" value="Unassembled WGS sequence"/>
</dbReference>
<dbReference type="GO" id="GO:0030170">
    <property type="term" value="F:pyridoxal phosphate binding"/>
    <property type="evidence" value="ECO:0007669"/>
    <property type="project" value="InterPro"/>
</dbReference>
<dbReference type="GO" id="GO:0030151">
    <property type="term" value="F:molybdenum ion binding"/>
    <property type="evidence" value="ECO:0007669"/>
    <property type="project" value="InterPro"/>
</dbReference>
<reference evidence="2 3" key="1">
    <citation type="submission" date="2017-04" db="EMBL/GenBank/DDBJ databases">
        <title>A new member of the family Flavobacteriaceae isolated from ascidians.</title>
        <authorList>
            <person name="Chen L."/>
        </authorList>
    </citation>
    <scope>NUCLEOTIDE SEQUENCE [LARGE SCALE GENOMIC DNA]</scope>
    <source>
        <strain evidence="2 3">HQA918</strain>
    </source>
</reference>
<dbReference type="PROSITE" id="PS51340">
    <property type="entry name" value="MOSC"/>
    <property type="match status" value="1"/>
</dbReference>
<dbReference type="Gene3D" id="2.40.33.20">
    <property type="entry name" value="PK beta-barrel domain-like"/>
    <property type="match status" value="1"/>
</dbReference>
<feature type="domain" description="MOSC" evidence="1">
    <location>
        <begin position="28"/>
        <end position="163"/>
    </location>
</feature>
<name>A0A2A4G6C6_9FLAO</name>
<dbReference type="InterPro" id="IPR005302">
    <property type="entry name" value="MoCF_Sase_C"/>
</dbReference>
<evidence type="ECO:0000313" key="2">
    <source>
        <dbReference type="EMBL" id="PCE63538.1"/>
    </source>
</evidence>
<evidence type="ECO:0000313" key="3">
    <source>
        <dbReference type="Proteomes" id="UP000219559"/>
    </source>
</evidence>
<dbReference type="InterPro" id="IPR011037">
    <property type="entry name" value="Pyrv_Knase-like_insert_dom_sf"/>
</dbReference>
<dbReference type="OrthoDB" id="9786134at2"/>
<evidence type="ECO:0000259" key="1">
    <source>
        <dbReference type="PROSITE" id="PS51340"/>
    </source>
</evidence>
<dbReference type="RefSeq" id="WP_097443490.1">
    <property type="nucleotide sequence ID" value="NZ_NBWU01000005.1"/>
</dbReference>
<dbReference type="PANTHER" id="PTHR30212">
    <property type="entry name" value="PROTEIN YIIM"/>
    <property type="match status" value="1"/>
</dbReference>
<accession>A0A2A4G6C6</accession>